<dbReference type="Pfam" id="PF01652">
    <property type="entry name" value="IF4E"/>
    <property type="match status" value="1"/>
</dbReference>
<protein>
    <recommendedName>
        <fullName evidence="9">EIF-4F 25 kDa subunit</fullName>
    </recommendedName>
</protein>
<dbReference type="GO" id="GO:0016281">
    <property type="term" value="C:eukaryotic translation initiation factor 4F complex"/>
    <property type="evidence" value="ECO:0000318"/>
    <property type="project" value="GO_Central"/>
</dbReference>
<evidence type="ECO:0008006" key="9">
    <source>
        <dbReference type="Google" id="ProtNLM"/>
    </source>
</evidence>
<comment type="similarity">
    <text evidence="1 6">Belongs to the eukaryotic initiation factor 4E family.</text>
</comment>
<organism evidence="7 8">
    <name type="scientific">Trichoplax adhaerens</name>
    <name type="common">Trichoplax reptans</name>
    <dbReference type="NCBI Taxonomy" id="10228"/>
    <lineage>
        <taxon>Eukaryota</taxon>
        <taxon>Metazoa</taxon>
        <taxon>Placozoa</taxon>
        <taxon>Uniplacotomia</taxon>
        <taxon>Trichoplacea</taxon>
        <taxon>Trichoplacidae</taxon>
        <taxon>Trichoplax</taxon>
    </lineage>
</organism>
<keyword evidence="8" id="KW-1185">Reference proteome</keyword>
<evidence type="ECO:0000256" key="3">
    <source>
        <dbReference type="ARBA" id="ARBA00022845"/>
    </source>
</evidence>
<dbReference type="GeneID" id="6756258"/>
<accession>B3S4N9</accession>
<dbReference type="RefSeq" id="XP_002115209.1">
    <property type="nucleotide sequence ID" value="XM_002115173.1"/>
</dbReference>
<dbReference type="AlphaFoldDB" id="B3S4N9"/>
<keyword evidence="2 6" id="KW-0396">Initiation factor</keyword>
<evidence type="ECO:0000256" key="1">
    <source>
        <dbReference type="ARBA" id="ARBA00009860"/>
    </source>
</evidence>
<dbReference type="Proteomes" id="UP000009022">
    <property type="component" value="Unassembled WGS sequence"/>
</dbReference>
<feature type="non-terminal residue" evidence="7">
    <location>
        <position position="1"/>
    </location>
</feature>
<gene>
    <name evidence="7" type="ORF">TRIADDRAFT_28470</name>
</gene>
<evidence type="ECO:0000256" key="6">
    <source>
        <dbReference type="RuleBase" id="RU004374"/>
    </source>
</evidence>
<dbReference type="KEGG" id="tad:TRIADDRAFT_28470"/>
<dbReference type="eggNOG" id="KOG1670">
    <property type="taxonomic scope" value="Eukaryota"/>
</dbReference>
<dbReference type="PROSITE" id="PS00813">
    <property type="entry name" value="IF4E"/>
    <property type="match status" value="1"/>
</dbReference>
<dbReference type="Gene3D" id="3.30.760.10">
    <property type="entry name" value="RNA Cap, Translation Initiation Factor Eif4e"/>
    <property type="match status" value="1"/>
</dbReference>
<dbReference type="FunCoup" id="B3S4N9">
    <property type="interactions" value="2104"/>
</dbReference>
<keyword evidence="5 6" id="KW-0648">Protein biosynthesis</keyword>
<dbReference type="InParanoid" id="B3S4N9"/>
<dbReference type="InterPro" id="IPR001040">
    <property type="entry name" value="TIF_eIF_4E"/>
</dbReference>
<sequence>KHPLQNQWKLWYIKYDKNKSWEDNMKQIASFDNVEDFWALFNHVVKPSDLKAGCDYCLFKDNISPMWEDERNKKGGRWLLQLAKDRRKSLDSLWLETLFCLIGEMFGDNGDDICGAYIQIRGKADKLAIWTTDATHKDRILGIGYTMIVFCFIRVLF</sequence>
<dbReference type="CTD" id="6756258"/>
<dbReference type="GO" id="GO:0006413">
    <property type="term" value="P:translational initiation"/>
    <property type="evidence" value="ECO:0000318"/>
    <property type="project" value="GO_Central"/>
</dbReference>
<dbReference type="GO" id="GO:0003743">
    <property type="term" value="F:translation initiation factor activity"/>
    <property type="evidence" value="ECO:0000318"/>
    <property type="project" value="GO_Central"/>
</dbReference>
<dbReference type="HOGENOM" id="CLU_043552_1_1_1"/>
<dbReference type="OMA" id="CTKEKRI"/>
<proteinExistence type="inferred from homology"/>
<keyword evidence="4 6" id="KW-0694">RNA-binding</keyword>
<reference evidence="7 8" key="1">
    <citation type="journal article" date="2008" name="Nature">
        <title>The Trichoplax genome and the nature of placozoans.</title>
        <authorList>
            <person name="Srivastava M."/>
            <person name="Begovic E."/>
            <person name="Chapman J."/>
            <person name="Putnam N.H."/>
            <person name="Hellsten U."/>
            <person name="Kawashima T."/>
            <person name="Kuo A."/>
            <person name="Mitros T."/>
            <person name="Salamov A."/>
            <person name="Carpenter M.L."/>
            <person name="Signorovitch A.Y."/>
            <person name="Moreno M.A."/>
            <person name="Kamm K."/>
            <person name="Grimwood J."/>
            <person name="Schmutz J."/>
            <person name="Shapiro H."/>
            <person name="Grigoriev I.V."/>
            <person name="Buss L.W."/>
            <person name="Schierwater B."/>
            <person name="Dellaporta S.L."/>
            <person name="Rokhsar D.S."/>
        </authorList>
    </citation>
    <scope>NUCLEOTIDE SEQUENCE [LARGE SCALE GENOMIC DNA]</scope>
    <source>
        <strain evidence="7 8">Grell-BS-1999</strain>
    </source>
</reference>
<dbReference type="GO" id="GO:0000340">
    <property type="term" value="F:RNA 7-methylguanosine cap binding"/>
    <property type="evidence" value="ECO:0000318"/>
    <property type="project" value="GO_Central"/>
</dbReference>
<dbReference type="STRING" id="10228.B3S4N9"/>
<evidence type="ECO:0000313" key="8">
    <source>
        <dbReference type="Proteomes" id="UP000009022"/>
    </source>
</evidence>
<dbReference type="PANTHER" id="PTHR11960:SF8">
    <property type="entry name" value="EUKARYOTIC TRANSLATION INITIATION FACTOR 4E1-RELATED"/>
    <property type="match status" value="1"/>
</dbReference>
<evidence type="ECO:0000256" key="4">
    <source>
        <dbReference type="ARBA" id="ARBA00022884"/>
    </source>
</evidence>
<dbReference type="OrthoDB" id="590761at2759"/>
<dbReference type="SUPFAM" id="SSF55418">
    <property type="entry name" value="eIF4e-like"/>
    <property type="match status" value="1"/>
</dbReference>
<name>B3S4N9_TRIAD</name>
<evidence type="ECO:0000313" key="7">
    <source>
        <dbReference type="EMBL" id="EDV22665.1"/>
    </source>
</evidence>
<dbReference type="EMBL" id="DS985249">
    <property type="protein sequence ID" value="EDV22665.1"/>
    <property type="molecule type" value="Genomic_DNA"/>
</dbReference>
<evidence type="ECO:0000256" key="2">
    <source>
        <dbReference type="ARBA" id="ARBA00022540"/>
    </source>
</evidence>
<dbReference type="InterPro" id="IPR023398">
    <property type="entry name" value="TIF_eIF4e-like"/>
</dbReference>
<keyword evidence="3" id="KW-0810">Translation regulation</keyword>
<dbReference type="PANTHER" id="PTHR11960">
    <property type="entry name" value="EUKARYOTIC TRANSLATION INITIATION FACTOR 4E RELATED"/>
    <property type="match status" value="1"/>
</dbReference>
<evidence type="ECO:0000256" key="5">
    <source>
        <dbReference type="ARBA" id="ARBA00022917"/>
    </source>
</evidence>
<dbReference type="GO" id="GO:0006417">
    <property type="term" value="P:regulation of translation"/>
    <property type="evidence" value="ECO:0007669"/>
    <property type="project" value="UniProtKB-KW"/>
</dbReference>
<dbReference type="PhylomeDB" id="B3S4N9"/>
<dbReference type="InterPro" id="IPR019770">
    <property type="entry name" value="TIF_eIF_4E_CS"/>
</dbReference>